<dbReference type="PANTHER" id="PTHR43046:SF2">
    <property type="entry name" value="8-OXO-DGTP DIPHOSPHATASE-RELATED"/>
    <property type="match status" value="1"/>
</dbReference>
<evidence type="ECO:0000313" key="5">
    <source>
        <dbReference type="Proteomes" id="UP000191116"/>
    </source>
</evidence>
<feature type="domain" description="Nudix hydrolase" evidence="3">
    <location>
        <begin position="25"/>
        <end position="152"/>
    </location>
</feature>
<dbReference type="Pfam" id="PF00293">
    <property type="entry name" value="NUDIX"/>
    <property type="match status" value="1"/>
</dbReference>
<dbReference type="SUPFAM" id="SSF55811">
    <property type="entry name" value="Nudix"/>
    <property type="match status" value="1"/>
</dbReference>
<accession>A0A1T4SWH7</accession>
<sequence>MVAHFYIFMENVTLKAVKENTVNLLQPIDKLAWLHIHQRKLLAVRSFGKALYYLPGGKRDTGETDAQALIREIQEELSVDLTPNSLCYAGSFQAQAHGKANGVMVNMTCYYAEYNGSLFPASEIEEIRWINSHDVSISSTATLMILTQLKNQNLID</sequence>
<evidence type="ECO:0000313" key="4">
    <source>
        <dbReference type="EMBL" id="SKA32522.1"/>
    </source>
</evidence>
<dbReference type="AlphaFoldDB" id="A0A1T4SWH7"/>
<evidence type="ECO:0000259" key="3">
    <source>
        <dbReference type="PROSITE" id="PS51462"/>
    </source>
</evidence>
<evidence type="ECO:0000256" key="2">
    <source>
        <dbReference type="ARBA" id="ARBA00022801"/>
    </source>
</evidence>
<dbReference type="CDD" id="cd04690">
    <property type="entry name" value="NUDIX_Hydrolase"/>
    <property type="match status" value="1"/>
</dbReference>
<name>A0A1T4SWH7_9GAMM</name>
<proteinExistence type="predicted"/>
<protein>
    <recommendedName>
        <fullName evidence="3">Nudix hydrolase domain-containing protein</fullName>
    </recommendedName>
</protein>
<dbReference type="GO" id="GO:0016787">
    <property type="term" value="F:hydrolase activity"/>
    <property type="evidence" value="ECO:0007669"/>
    <property type="project" value="UniProtKB-KW"/>
</dbReference>
<dbReference type="Proteomes" id="UP000191116">
    <property type="component" value="Unassembled WGS sequence"/>
</dbReference>
<evidence type="ECO:0000256" key="1">
    <source>
        <dbReference type="ARBA" id="ARBA00001946"/>
    </source>
</evidence>
<dbReference type="PANTHER" id="PTHR43046">
    <property type="entry name" value="GDP-MANNOSE MANNOSYL HYDROLASE"/>
    <property type="match status" value="1"/>
</dbReference>
<dbReference type="InterPro" id="IPR000086">
    <property type="entry name" value="NUDIX_hydrolase_dom"/>
</dbReference>
<dbReference type="InterPro" id="IPR015797">
    <property type="entry name" value="NUDIX_hydrolase-like_dom_sf"/>
</dbReference>
<dbReference type="EMBL" id="FUWP01000007">
    <property type="protein sequence ID" value="SKA32522.1"/>
    <property type="molecule type" value="Genomic_DNA"/>
</dbReference>
<organism evidence="4 5">
    <name type="scientific">Photobacterium toruni</name>
    <dbReference type="NCBI Taxonomy" id="1935446"/>
    <lineage>
        <taxon>Bacteria</taxon>
        <taxon>Pseudomonadati</taxon>
        <taxon>Pseudomonadota</taxon>
        <taxon>Gammaproteobacteria</taxon>
        <taxon>Vibrionales</taxon>
        <taxon>Vibrionaceae</taxon>
        <taxon>Photobacterium</taxon>
    </lineage>
</organism>
<keyword evidence="2" id="KW-0378">Hydrolase</keyword>
<gene>
    <name evidence="4" type="ORF">CZ814_01814</name>
</gene>
<reference evidence="4 5" key="1">
    <citation type="submission" date="2017-02" db="EMBL/GenBank/DDBJ databases">
        <authorList>
            <person name="Peterson S.W."/>
        </authorList>
    </citation>
    <scope>NUCLEOTIDE SEQUENCE [LARGE SCALE GENOMIC DNA]</scope>
    <source>
        <strain evidence="4 5">CECT 9189</strain>
    </source>
</reference>
<comment type="cofactor">
    <cofactor evidence="1">
        <name>Mg(2+)</name>
        <dbReference type="ChEBI" id="CHEBI:18420"/>
    </cofactor>
</comment>
<dbReference type="Gene3D" id="3.90.79.10">
    <property type="entry name" value="Nucleoside Triphosphate Pyrophosphohydrolase"/>
    <property type="match status" value="1"/>
</dbReference>
<dbReference type="PROSITE" id="PS51462">
    <property type="entry name" value="NUDIX"/>
    <property type="match status" value="1"/>
</dbReference>